<proteinExistence type="predicted"/>
<accession>A0A1Q8QLL0</accession>
<dbReference type="STRING" id="1888891.DSOL_4189"/>
<reference evidence="1 2" key="1">
    <citation type="submission" date="2016-09" db="EMBL/GenBank/DDBJ databases">
        <title>Complete genome of Desulfosporosinus sp. OL.</title>
        <authorList>
            <person name="Mardanov A."/>
            <person name="Beletsky A."/>
            <person name="Panova A."/>
            <person name="Karnachuk O."/>
            <person name="Ravin N."/>
        </authorList>
    </citation>
    <scope>NUCLEOTIDE SEQUENCE [LARGE SCALE GENOMIC DNA]</scope>
    <source>
        <strain evidence="1 2">OL</strain>
    </source>
</reference>
<name>A0A1Q8QLL0_9FIRM</name>
<sequence length="43" mass="4944">MPPEVADWPLPMRFDLARIYSIPAGASRYQQKFADFLVPFVSD</sequence>
<comment type="caution">
    <text evidence="1">The sequence shown here is derived from an EMBL/GenBank/DDBJ whole genome shotgun (WGS) entry which is preliminary data.</text>
</comment>
<dbReference type="AlphaFoldDB" id="A0A1Q8QLL0"/>
<keyword evidence="2" id="KW-1185">Reference proteome</keyword>
<protein>
    <submittedName>
        <fullName evidence="1">Uncharacterized protein</fullName>
    </submittedName>
</protein>
<dbReference type="Proteomes" id="UP000186102">
    <property type="component" value="Unassembled WGS sequence"/>
</dbReference>
<gene>
    <name evidence="1" type="ORF">DSOL_4189</name>
</gene>
<organism evidence="1 2">
    <name type="scientific">Desulfosporosinus metallidurans</name>
    <dbReference type="NCBI Taxonomy" id="1888891"/>
    <lineage>
        <taxon>Bacteria</taxon>
        <taxon>Bacillati</taxon>
        <taxon>Bacillota</taxon>
        <taxon>Clostridia</taxon>
        <taxon>Eubacteriales</taxon>
        <taxon>Desulfitobacteriaceae</taxon>
        <taxon>Desulfosporosinus</taxon>
    </lineage>
</organism>
<evidence type="ECO:0000313" key="2">
    <source>
        <dbReference type="Proteomes" id="UP000186102"/>
    </source>
</evidence>
<dbReference type="EMBL" id="MLBF01000046">
    <property type="protein sequence ID" value="OLN28158.1"/>
    <property type="molecule type" value="Genomic_DNA"/>
</dbReference>
<evidence type="ECO:0000313" key="1">
    <source>
        <dbReference type="EMBL" id="OLN28158.1"/>
    </source>
</evidence>